<dbReference type="RefSeq" id="WP_106530988.1">
    <property type="nucleotide sequence ID" value="NZ_PYAW01000008.1"/>
</dbReference>
<gene>
    <name evidence="3" type="primary">fdhD</name>
    <name evidence="4" type="ORF">CLV51_10870</name>
</gene>
<evidence type="ECO:0000256" key="3">
    <source>
        <dbReference type="HAMAP-Rule" id="MF_00187"/>
    </source>
</evidence>
<dbReference type="HAMAP" id="MF_00187">
    <property type="entry name" value="FdhD"/>
    <property type="match status" value="1"/>
</dbReference>
<keyword evidence="5" id="KW-1185">Reference proteome</keyword>
<comment type="subcellular location">
    <subcellularLocation>
        <location evidence="3">Cytoplasm</location>
    </subcellularLocation>
</comment>
<evidence type="ECO:0000313" key="4">
    <source>
        <dbReference type="EMBL" id="PSL43381.1"/>
    </source>
</evidence>
<dbReference type="Proteomes" id="UP000240971">
    <property type="component" value="Unassembled WGS sequence"/>
</dbReference>
<dbReference type="InterPro" id="IPR016193">
    <property type="entry name" value="Cytidine_deaminase-like"/>
</dbReference>
<dbReference type="Gene3D" id="3.40.140.10">
    <property type="entry name" value="Cytidine Deaminase, domain 2"/>
    <property type="match status" value="1"/>
</dbReference>
<dbReference type="NCBIfam" id="NF001943">
    <property type="entry name" value="PRK00724.1-2"/>
    <property type="match status" value="1"/>
</dbReference>
<keyword evidence="1 3" id="KW-0963">Cytoplasm</keyword>
<dbReference type="InterPro" id="IPR003786">
    <property type="entry name" value="FdhD"/>
</dbReference>
<evidence type="ECO:0000256" key="2">
    <source>
        <dbReference type="ARBA" id="ARBA00023150"/>
    </source>
</evidence>
<comment type="function">
    <text evidence="3">Required for formate dehydrogenase (FDH) activity. Acts as a sulfur carrier protein that transfers sulfur from IscS to the molybdenum cofactor prior to its insertion into FDH.</text>
</comment>
<dbReference type="Gene3D" id="3.10.20.10">
    <property type="match status" value="1"/>
</dbReference>
<comment type="caution">
    <text evidence="4">The sequence shown here is derived from an EMBL/GenBank/DDBJ whole genome shotgun (WGS) entry which is preliminary data.</text>
</comment>
<dbReference type="GO" id="GO:0005737">
    <property type="term" value="C:cytoplasm"/>
    <property type="evidence" value="ECO:0007669"/>
    <property type="project" value="UniProtKB-SubCell"/>
</dbReference>
<dbReference type="GO" id="GO:0097163">
    <property type="term" value="F:sulfur carrier activity"/>
    <property type="evidence" value="ECO:0007669"/>
    <property type="project" value="UniProtKB-UniRule"/>
</dbReference>
<protein>
    <recommendedName>
        <fullName evidence="3">Sulfur carrier protein FdhD</fullName>
    </recommendedName>
</protein>
<dbReference type="OrthoDB" id="9782042at2"/>
<accession>A0A2P8HB47</accession>
<proteinExistence type="inferred from homology"/>
<sequence>MTNTVVHTHIKKVEAGGIIDTNDILASEEPLEIRLVHGLSHNRRQQNISVTMRTPGQDKELAAGFLFTEGIITAQEDILDIILSENEDGSIATVQLKTMVTPKLDNTQRNFKSTAACGVCGKTEMSSIHTGVHVSNESASTFSAALLYQLPDKLRREQAVFEATGGLHAAALFDTSGNLLILREDIGRHNAVDKLIGAAMAQQLMPLHSHLLLLSGRAGFELIQKAAMANIPVIAAVGAPSSMAVKTAGEWNITLVGFLREQRFNIYTAAERITITHKSSYHG</sequence>
<keyword evidence="2 3" id="KW-0501">Molybdenum cofactor biosynthesis</keyword>
<feature type="active site" description="Cysteine persulfide intermediate" evidence="3">
    <location>
        <position position="117"/>
    </location>
</feature>
<dbReference type="GO" id="GO:0006777">
    <property type="term" value="P:Mo-molybdopterin cofactor biosynthetic process"/>
    <property type="evidence" value="ECO:0007669"/>
    <property type="project" value="UniProtKB-UniRule"/>
</dbReference>
<dbReference type="PANTHER" id="PTHR30592">
    <property type="entry name" value="FORMATE DEHYDROGENASE"/>
    <property type="match status" value="1"/>
</dbReference>
<dbReference type="AlphaFoldDB" id="A0A2P8HB47"/>
<comment type="similarity">
    <text evidence="3">Belongs to the FdhD family.</text>
</comment>
<organism evidence="4 5">
    <name type="scientific">Chitinophaga niastensis</name>
    <dbReference type="NCBI Taxonomy" id="536980"/>
    <lineage>
        <taxon>Bacteria</taxon>
        <taxon>Pseudomonadati</taxon>
        <taxon>Bacteroidota</taxon>
        <taxon>Chitinophagia</taxon>
        <taxon>Chitinophagales</taxon>
        <taxon>Chitinophagaceae</taxon>
        <taxon>Chitinophaga</taxon>
    </lineage>
</organism>
<feature type="binding site" evidence="3">
    <location>
        <begin position="258"/>
        <end position="263"/>
    </location>
    <ligand>
        <name>Mo-bis(molybdopterin guanine dinucleotide)</name>
        <dbReference type="ChEBI" id="CHEBI:60539"/>
    </ligand>
</feature>
<dbReference type="PIRSF" id="PIRSF015626">
    <property type="entry name" value="FdhD"/>
    <property type="match status" value="1"/>
</dbReference>
<dbReference type="SUPFAM" id="SSF53927">
    <property type="entry name" value="Cytidine deaminase-like"/>
    <property type="match status" value="1"/>
</dbReference>
<evidence type="ECO:0000313" key="5">
    <source>
        <dbReference type="Proteomes" id="UP000240971"/>
    </source>
</evidence>
<dbReference type="Pfam" id="PF02634">
    <property type="entry name" value="FdhD-NarQ"/>
    <property type="match status" value="1"/>
</dbReference>
<dbReference type="PANTHER" id="PTHR30592:SF1">
    <property type="entry name" value="SULFUR CARRIER PROTEIN FDHD"/>
    <property type="match status" value="1"/>
</dbReference>
<evidence type="ECO:0000256" key="1">
    <source>
        <dbReference type="ARBA" id="ARBA00022490"/>
    </source>
</evidence>
<dbReference type="NCBIfam" id="TIGR00129">
    <property type="entry name" value="fdhD_narQ"/>
    <property type="match status" value="1"/>
</dbReference>
<dbReference type="GO" id="GO:0016783">
    <property type="term" value="F:sulfurtransferase activity"/>
    <property type="evidence" value="ECO:0007669"/>
    <property type="project" value="InterPro"/>
</dbReference>
<name>A0A2P8HB47_CHINA</name>
<dbReference type="EMBL" id="PYAW01000008">
    <property type="protein sequence ID" value="PSL43381.1"/>
    <property type="molecule type" value="Genomic_DNA"/>
</dbReference>
<reference evidence="4 5" key="1">
    <citation type="submission" date="2018-03" db="EMBL/GenBank/DDBJ databases">
        <title>Genomic Encyclopedia of Archaeal and Bacterial Type Strains, Phase II (KMG-II): from individual species to whole genera.</title>
        <authorList>
            <person name="Goeker M."/>
        </authorList>
    </citation>
    <scope>NUCLEOTIDE SEQUENCE [LARGE SCALE GENOMIC DNA]</scope>
    <source>
        <strain evidence="4 5">DSM 24859</strain>
    </source>
</reference>